<dbReference type="PROSITE" id="PS50977">
    <property type="entry name" value="HTH_TETR_2"/>
    <property type="match status" value="1"/>
</dbReference>
<keyword evidence="2 4" id="KW-0238">DNA-binding</keyword>
<dbReference type="InterPro" id="IPR001647">
    <property type="entry name" value="HTH_TetR"/>
</dbReference>
<dbReference type="InterPro" id="IPR050109">
    <property type="entry name" value="HTH-type_TetR-like_transc_reg"/>
</dbReference>
<keyword evidence="7" id="KW-1185">Reference proteome</keyword>
<keyword evidence="3" id="KW-0804">Transcription</keyword>
<name>A0ABY1NF24_9RHOB</name>
<dbReference type="Proteomes" id="UP001157961">
    <property type="component" value="Unassembled WGS sequence"/>
</dbReference>
<protein>
    <submittedName>
        <fullName evidence="6">Transcriptional regulator, TetR family</fullName>
    </submittedName>
</protein>
<dbReference type="Gene3D" id="1.10.357.10">
    <property type="entry name" value="Tetracycline Repressor, domain 2"/>
    <property type="match status" value="1"/>
</dbReference>
<dbReference type="EMBL" id="FXTY01000001">
    <property type="protein sequence ID" value="SMP08111.1"/>
    <property type="molecule type" value="Genomic_DNA"/>
</dbReference>
<dbReference type="Pfam" id="PF00440">
    <property type="entry name" value="TetR_N"/>
    <property type="match status" value="1"/>
</dbReference>
<evidence type="ECO:0000256" key="3">
    <source>
        <dbReference type="ARBA" id="ARBA00023163"/>
    </source>
</evidence>
<evidence type="ECO:0000313" key="6">
    <source>
        <dbReference type="EMBL" id="SMP08111.1"/>
    </source>
</evidence>
<evidence type="ECO:0000256" key="4">
    <source>
        <dbReference type="PROSITE-ProRule" id="PRU00335"/>
    </source>
</evidence>
<sequence>MRCPVILGCMALSEHWFTAPITQANGTLSHMREKILEATAAMLVAHGTQASMSKIAKQAGVATGSLYNHFENKDVLIRAVYEELGKIVEKALVTGDDPSQPAPERLKAFIDRQIDFVWFNENHADLHEYLSNVPLLPREEVLDSFKRTSDFIAELLRQLQADGWVIAGDVGLFGGFIGGGIRNTLKWQRSLGVTLTPDMRAQVHHLCLHGLRKGA</sequence>
<dbReference type="InterPro" id="IPR009057">
    <property type="entry name" value="Homeodomain-like_sf"/>
</dbReference>
<accession>A0ABY1NF24</accession>
<keyword evidence="1" id="KW-0805">Transcription regulation</keyword>
<dbReference type="PANTHER" id="PTHR30055">
    <property type="entry name" value="HTH-TYPE TRANSCRIPTIONAL REGULATOR RUTR"/>
    <property type="match status" value="1"/>
</dbReference>
<gene>
    <name evidence="6" type="ORF">SAMN06265373_101839</name>
</gene>
<dbReference type="SUPFAM" id="SSF46689">
    <property type="entry name" value="Homeodomain-like"/>
    <property type="match status" value="1"/>
</dbReference>
<dbReference type="PANTHER" id="PTHR30055:SF234">
    <property type="entry name" value="HTH-TYPE TRANSCRIPTIONAL REGULATOR BETI"/>
    <property type="match status" value="1"/>
</dbReference>
<feature type="domain" description="HTH tetR-type" evidence="5">
    <location>
        <begin position="29"/>
        <end position="88"/>
    </location>
</feature>
<evidence type="ECO:0000259" key="5">
    <source>
        <dbReference type="PROSITE" id="PS50977"/>
    </source>
</evidence>
<dbReference type="PRINTS" id="PR00455">
    <property type="entry name" value="HTHTETR"/>
</dbReference>
<evidence type="ECO:0000256" key="2">
    <source>
        <dbReference type="ARBA" id="ARBA00023125"/>
    </source>
</evidence>
<organism evidence="6 7">
    <name type="scientific">Shimia sagamensis</name>
    <dbReference type="NCBI Taxonomy" id="1566352"/>
    <lineage>
        <taxon>Bacteria</taxon>
        <taxon>Pseudomonadati</taxon>
        <taxon>Pseudomonadota</taxon>
        <taxon>Alphaproteobacteria</taxon>
        <taxon>Rhodobacterales</taxon>
        <taxon>Roseobacteraceae</taxon>
    </lineage>
</organism>
<proteinExistence type="predicted"/>
<comment type="caution">
    <text evidence="6">The sequence shown here is derived from an EMBL/GenBank/DDBJ whole genome shotgun (WGS) entry which is preliminary data.</text>
</comment>
<feature type="DNA-binding region" description="H-T-H motif" evidence="4">
    <location>
        <begin position="51"/>
        <end position="70"/>
    </location>
</feature>
<evidence type="ECO:0000256" key="1">
    <source>
        <dbReference type="ARBA" id="ARBA00023015"/>
    </source>
</evidence>
<reference evidence="6 7" key="1">
    <citation type="submission" date="2017-05" db="EMBL/GenBank/DDBJ databases">
        <authorList>
            <person name="Varghese N."/>
            <person name="Submissions S."/>
        </authorList>
    </citation>
    <scope>NUCLEOTIDE SEQUENCE [LARGE SCALE GENOMIC DNA]</scope>
    <source>
        <strain evidence="6 7">DSM 29734</strain>
    </source>
</reference>
<evidence type="ECO:0000313" key="7">
    <source>
        <dbReference type="Proteomes" id="UP001157961"/>
    </source>
</evidence>